<feature type="binding site" evidence="11">
    <location>
        <position position="326"/>
    </location>
    <ligand>
        <name>L-glutamate</name>
        <dbReference type="ChEBI" id="CHEBI:29985"/>
    </ligand>
</feature>
<keyword evidence="6" id="KW-0963">Cytoplasm</keyword>
<feature type="binding site" evidence="13">
    <location>
        <position position="273"/>
    </location>
    <ligand>
        <name>Mg(2+)</name>
        <dbReference type="ChEBI" id="CHEBI:18420"/>
        <label>1</label>
    </ligand>
</feature>
<feature type="domain" description="GS beta-grasp" evidence="18">
    <location>
        <begin position="13"/>
        <end position="97"/>
    </location>
</feature>
<dbReference type="SUPFAM" id="SSF54368">
    <property type="entry name" value="Glutamine synthetase, N-terminal domain"/>
    <property type="match status" value="1"/>
</dbReference>
<keyword evidence="8 12" id="KW-0547">Nucleotide-binding</keyword>
<gene>
    <name evidence="20" type="ORF">EI42_02110</name>
</gene>
<evidence type="ECO:0000256" key="2">
    <source>
        <dbReference type="ARBA" id="ARBA00009897"/>
    </source>
</evidence>
<feature type="binding site" evidence="11">
    <location>
        <position position="364"/>
    </location>
    <ligand>
        <name>L-glutamate</name>
        <dbReference type="ChEBI" id="CHEBI:29985"/>
    </ligand>
</feature>
<feature type="binding site" evidence="12">
    <location>
        <position position="344"/>
    </location>
    <ligand>
        <name>ATP</name>
        <dbReference type="ChEBI" id="CHEBI:30616"/>
    </ligand>
</feature>
<feature type="binding site" evidence="12">
    <location>
        <position position="211"/>
    </location>
    <ligand>
        <name>ATP</name>
        <dbReference type="ChEBI" id="CHEBI:30616"/>
    </ligand>
</feature>
<dbReference type="SMART" id="SM01230">
    <property type="entry name" value="Gln-synt_C"/>
    <property type="match status" value="1"/>
</dbReference>
<evidence type="ECO:0000256" key="3">
    <source>
        <dbReference type="ARBA" id="ARBA00011354"/>
    </source>
</evidence>
<evidence type="ECO:0000256" key="7">
    <source>
        <dbReference type="ARBA" id="ARBA00022598"/>
    </source>
</evidence>
<dbReference type="InterPro" id="IPR008146">
    <property type="entry name" value="Gln_synth_cat_dom"/>
</dbReference>
<feature type="binding site" evidence="13">
    <location>
        <position position="362"/>
    </location>
    <ligand>
        <name>Mg(2+)</name>
        <dbReference type="ChEBI" id="CHEBI:18420"/>
        <label>1</label>
    </ligand>
</feature>
<dbReference type="PROSITE" id="PS00181">
    <property type="entry name" value="GLNA_ATP"/>
    <property type="match status" value="1"/>
</dbReference>
<evidence type="ECO:0000313" key="21">
    <source>
        <dbReference type="Proteomes" id="UP000248806"/>
    </source>
</evidence>
<evidence type="ECO:0000256" key="6">
    <source>
        <dbReference type="ARBA" id="ARBA00022490"/>
    </source>
</evidence>
<comment type="similarity">
    <text evidence="2 15 16">Belongs to the glutamine synthetase family.</text>
</comment>
<evidence type="ECO:0000256" key="11">
    <source>
        <dbReference type="PIRSR" id="PIRSR604809-1"/>
    </source>
</evidence>
<keyword evidence="9 12" id="KW-0067">ATP-binding</keyword>
<dbReference type="InterPro" id="IPR014746">
    <property type="entry name" value="Gln_synth/guanido_kin_cat_dom"/>
</dbReference>
<dbReference type="OrthoDB" id="9807095at2"/>
<dbReference type="PROSITE" id="PS51987">
    <property type="entry name" value="GS_CATALYTIC"/>
    <property type="match status" value="1"/>
</dbReference>
<evidence type="ECO:0000256" key="9">
    <source>
        <dbReference type="ARBA" id="ARBA00022840"/>
    </source>
</evidence>
<dbReference type="Pfam" id="PF00120">
    <property type="entry name" value="Gln-synt_C"/>
    <property type="match status" value="1"/>
</dbReference>
<reference evidence="20 21" key="1">
    <citation type="submission" date="2018-06" db="EMBL/GenBank/DDBJ databases">
        <title>Genomic Encyclopedia of Archaeal and Bacterial Type Strains, Phase II (KMG-II): from individual species to whole genera.</title>
        <authorList>
            <person name="Goeker M."/>
        </authorList>
    </citation>
    <scope>NUCLEOTIDE SEQUENCE [LARGE SCALE GENOMIC DNA]</scope>
    <source>
        <strain evidence="20 21">ATCC BAA-1881</strain>
    </source>
</reference>
<dbReference type="RefSeq" id="WP_111321584.1">
    <property type="nucleotide sequence ID" value="NZ_BIFX01000001.1"/>
</dbReference>
<evidence type="ECO:0000256" key="13">
    <source>
        <dbReference type="PIRSR" id="PIRSR604809-3"/>
    </source>
</evidence>
<dbReference type="InterPro" id="IPR027303">
    <property type="entry name" value="Gln_synth_gly_rich_site"/>
</dbReference>
<dbReference type="NCBIfam" id="TIGR00653">
    <property type="entry name" value="GlnA"/>
    <property type="match status" value="1"/>
</dbReference>
<dbReference type="EC" id="6.3.1.2" evidence="4 17"/>
<dbReference type="Proteomes" id="UP000248806">
    <property type="component" value="Unassembled WGS sequence"/>
</dbReference>
<dbReference type="GO" id="GO:0004356">
    <property type="term" value="F:glutamine synthetase activity"/>
    <property type="evidence" value="ECO:0007669"/>
    <property type="project" value="UniProtKB-EC"/>
</dbReference>
<dbReference type="PANTHER" id="PTHR43407:SF1">
    <property type="entry name" value="LENGSIN"/>
    <property type="match status" value="1"/>
</dbReference>
<keyword evidence="21" id="KW-1185">Reference proteome</keyword>
<accession>A0A326UA48</accession>
<proteinExistence type="inferred from homology"/>
<dbReference type="GO" id="GO:0016020">
    <property type="term" value="C:membrane"/>
    <property type="evidence" value="ECO:0007669"/>
    <property type="project" value="TreeGrafter"/>
</dbReference>
<dbReference type="InterPro" id="IPR027302">
    <property type="entry name" value="Gln_synth_N_conserv_site"/>
</dbReference>
<feature type="binding site" evidence="12">
    <location>
        <position position="357"/>
    </location>
    <ligand>
        <name>ATP</name>
        <dbReference type="ChEBI" id="CHEBI:30616"/>
    </ligand>
</feature>
<dbReference type="InterPro" id="IPR004809">
    <property type="entry name" value="Gln_synth_I"/>
</dbReference>
<sequence>MTPEEVLRFAEENGAKMVDLKFSDLPGRWQHFSMPIRQLSEDMFLEGLPFDGSSVKGFQAIHESDMLVLPDPDTAFMDPFTAAPTLSLICNIAHPGSRKPYSRDPRYVAQKAENYLRTSGIADTAYFGPEAEFFVFDSVHYTSTDNKQCVEVDSDEAAWNSGRDTMADGSRNKGSFMAVKGGYFPVAPNDTLQDLRTAMALQLEELGIEVETQHHEVGAAGQCEIDIKFGTLLRTADNILLYKYVIRNMARRFGKTATFMPKPVFGDNGSGMHTHQSLWKDEKPLFYDPDGYAGLSETARHYIGGVLMHAPALMAIAAPTTNSYKRLVPGFEAPVNLVFSQGNRSAAIRIPKCTSPKGTRIEFRPPDPTANPYLLFSALLMAGLDGVRRQIDPTDFGYGPIDKDLYHLPKEELRDICSVPASLEESLKALETDHAFLLEGDVFTTDLIEKYIDLLREESTAVRLRPVPIEFALYYDA</sequence>
<evidence type="ECO:0000256" key="10">
    <source>
        <dbReference type="ARBA" id="ARBA00049436"/>
    </source>
</evidence>
<comment type="caution">
    <text evidence="20">The sequence shown here is derived from an EMBL/GenBank/DDBJ whole genome shotgun (WGS) entry which is preliminary data.</text>
</comment>
<evidence type="ECO:0000256" key="4">
    <source>
        <dbReference type="ARBA" id="ARBA00012937"/>
    </source>
</evidence>
<dbReference type="GO" id="GO:0006542">
    <property type="term" value="P:glutamine biosynthetic process"/>
    <property type="evidence" value="ECO:0007669"/>
    <property type="project" value="InterPro"/>
</dbReference>
<feature type="binding site" evidence="12">
    <location>
        <begin position="275"/>
        <end position="277"/>
    </location>
    <ligand>
        <name>ATP</name>
        <dbReference type="ChEBI" id="CHEBI:30616"/>
    </ligand>
</feature>
<dbReference type="EMBL" id="QKUF01000005">
    <property type="protein sequence ID" value="PZW32083.1"/>
    <property type="molecule type" value="Genomic_DNA"/>
</dbReference>
<feature type="binding site" evidence="13">
    <location>
        <position position="224"/>
    </location>
    <ligand>
        <name>Mg(2+)</name>
        <dbReference type="ChEBI" id="CHEBI:18420"/>
        <label>1</label>
    </ligand>
</feature>
<evidence type="ECO:0000256" key="1">
    <source>
        <dbReference type="ARBA" id="ARBA00004496"/>
    </source>
</evidence>
<evidence type="ECO:0000256" key="14">
    <source>
        <dbReference type="PIRSR" id="PIRSR604809-50"/>
    </source>
</evidence>
<dbReference type="PANTHER" id="PTHR43407">
    <property type="entry name" value="GLUTAMINE SYNTHETASE"/>
    <property type="match status" value="1"/>
</dbReference>
<dbReference type="GO" id="GO:0046872">
    <property type="term" value="F:metal ion binding"/>
    <property type="evidence" value="ECO:0007669"/>
    <property type="project" value="UniProtKB-KW"/>
</dbReference>
<evidence type="ECO:0000256" key="16">
    <source>
        <dbReference type="RuleBase" id="RU000384"/>
    </source>
</evidence>
<evidence type="ECO:0000256" key="8">
    <source>
        <dbReference type="ARBA" id="ARBA00022741"/>
    </source>
</evidence>
<dbReference type="AlphaFoldDB" id="A0A326UA48"/>
<feature type="binding site" evidence="11">
    <location>
        <position position="344"/>
    </location>
    <ligand>
        <name>L-glutamate</name>
        <dbReference type="ChEBI" id="CHEBI:29985"/>
    </ligand>
</feature>
<evidence type="ECO:0000256" key="12">
    <source>
        <dbReference type="PIRSR" id="PIRSR604809-2"/>
    </source>
</evidence>
<feature type="binding site" evidence="13">
    <location>
        <position position="130"/>
    </location>
    <ligand>
        <name>Mg(2+)</name>
        <dbReference type="ChEBI" id="CHEBI:18420"/>
        <label>1</label>
    </ligand>
</feature>
<evidence type="ECO:0000259" key="18">
    <source>
        <dbReference type="PROSITE" id="PS51986"/>
    </source>
</evidence>
<protein>
    <recommendedName>
        <fullName evidence="5 17">Glutamine synthetase</fullName>
        <ecNumber evidence="4 17">6.3.1.2</ecNumber>
    </recommendedName>
</protein>
<organism evidence="20 21">
    <name type="scientific">Thermosporothrix hazakensis</name>
    <dbReference type="NCBI Taxonomy" id="644383"/>
    <lineage>
        <taxon>Bacteria</taxon>
        <taxon>Bacillati</taxon>
        <taxon>Chloroflexota</taxon>
        <taxon>Ktedonobacteria</taxon>
        <taxon>Ktedonobacterales</taxon>
        <taxon>Thermosporotrichaceae</taxon>
        <taxon>Thermosporothrix</taxon>
    </lineage>
</organism>
<evidence type="ECO:0000313" key="20">
    <source>
        <dbReference type="EMBL" id="PZW32083.1"/>
    </source>
</evidence>
<keyword evidence="14" id="KW-0597">Phosphoprotein</keyword>
<dbReference type="GO" id="GO:0005737">
    <property type="term" value="C:cytoplasm"/>
    <property type="evidence" value="ECO:0007669"/>
    <property type="project" value="UniProtKB-SubCell"/>
</dbReference>
<name>A0A326UA48_THEHA</name>
<feature type="binding site" evidence="11">
    <location>
        <position position="332"/>
    </location>
    <ligand>
        <name>L-glutamate</name>
        <dbReference type="ChEBI" id="CHEBI:29985"/>
    </ligand>
</feature>
<evidence type="ECO:0000256" key="17">
    <source>
        <dbReference type="RuleBase" id="RU004356"/>
    </source>
</evidence>
<comment type="subunit">
    <text evidence="3">Oligomer of 12 subunits arranged in the form of two hexagons.</text>
</comment>
<dbReference type="Gene3D" id="3.10.20.70">
    <property type="entry name" value="Glutamine synthetase, N-terminal domain"/>
    <property type="match status" value="1"/>
</dbReference>
<dbReference type="InterPro" id="IPR036651">
    <property type="entry name" value="Gln_synt_N_sf"/>
</dbReference>
<dbReference type="PROSITE" id="PS51986">
    <property type="entry name" value="GS_BETA_GRASP"/>
    <property type="match status" value="1"/>
</dbReference>
<feature type="modified residue" description="O-AMP-tyrosine" evidence="14">
    <location>
        <position position="406"/>
    </location>
</feature>
<dbReference type="FunFam" id="3.30.590.10:FF:000001">
    <property type="entry name" value="Glutamine synthetase"/>
    <property type="match status" value="1"/>
</dbReference>
<dbReference type="GO" id="GO:0019740">
    <property type="term" value="P:nitrogen utilization"/>
    <property type="evidence" value="ECO:0007669"/>
    <property type="project" value="TreeGrafter"/>
</dbReference>
<dbReference type="PROSITE" id="PS00180">
    <property type="entry name" value="GLNA_1"/>
    <property type="match status" value="1"/>
</dbReference>
<comment type="cofactor">
    <cofactor evidence="13">
        <name>Mg(2+)</name>
        <dbReference type="ChEBI" id="CHEBI:18420"/>
    </cofactor>
    <text evidence="13">Binds 2 Mg(2+) ions per subunit.</text>
</comment>
<keyword evidence="13" id="KW-0479">Metal-binding</keyword>
<dbReference type="SUPFAM" id="SSF55931">
    <property type="entry name" value="Glutamine synthetase/guanido kinase"/>
    <property type="match status" value="1"/>
</dbReference>
<keyword evidence="7 17" id="KW-0436">Ligase</keyword>
<feature type="binding site" evidence="13">
    <location>
        <position position="216"/>
    </location>
    <ligand>
        <name>Mg(2+)</name>
        <dbReference type="ChEBI" id="CHEBI:18420"/>
        <label>1</label>
    </ligand>
</feature>
<evidence type="ECO:0000259" key="19">
    <source>
        <dbReference type="PROSITE" id="PS51987"/>
    </source>
</evidence>
<comment type="subcellular location">
    <subcellularLocation>
        <location evidence="1">Cytoplasm</location>
    </subcellularLocation>
</comment>
<dbReference type="InterPro" id="IPR008147">
    <property type="entry name" value="Gln_synt_N"/>
</dbReference>
<keyword evidence="13" id="KW-0460">Magnesium</keyword>
<evidence type="ECO:0000256" key="15">
    <source>
        <dbReference type="PROSITE-ProRule" id="PRU01330"/>
    </source>
</evidence>
<comment type="catalytic activity">
    <reaction evidence="10 17">
        <text>L-glutamate + NH4(+) + ATP = L-glutamine + ADP + phosphate + H(+)</text>
        <dbReference type="Rhea" id="RHEA:16169"/>
        <dbReference type="ChEBI" id="CHEBI:15378"/>
        <dbReference type="ChEBI" id="CHEBI:28938"/>
        <dbReference type="ChEBI" id="CHEBI:29985"/>
        <dbReference type="ChEBI" id="CHEBI:30616"/>
        <dbReference type="ChEBI" id="CHEBI:43474"/>
        <dbReference type="ChEBI" id="CHEBI:58359"/>
        <dbReference type="ChEBI" id="CHEBI:456216"/>
        <dbReference type="EC" id="6.3.1.2"/>
    </reaction>
</comment>
<dbReference type="GO" id="GO:0005524">
    <property type="term" value="F:ATP binding"/>
    <property type="evidence" value="ECO:0007669"/>
    <property type="project" value="UniProtKB-KW"/>
</dbReference>
<feature type="domain" description="GS catalytic" evidence="19">
    <location>
        <begin position="105"/>
        <end position="477"/>
    </location>
</feature>
<evidence type="ECO:0000256" key="5">
    <source>
        <dbReference type="ARBA" id="ARBA00021364"/>
    </source>
</evidence>
<dbReference type="Gene3D" id="3.30.590.10">
    <property type="entry name" value="Glutamine synthetase/guanido kinase, catalytic domain"/>
    <property type="match status" value="1"/>
</dbReference>
<dbReference type="Pfam" id="PF03951">
    <property type="entry name" value="Gln-synt_N"/>
    <property type="match status" value="1"/>
</dbReference>
<feature type="binding site" evidence="11">
    <location>
        <begin position="268"/>
        <end position="269"/>
    </location>
    <ligand>
        <name>L-glutamate</name>
        <dbReference type="ChEBI" id="CHEBI:29985"/>
    </ligand>
</feature>
<feature type="binding site" evidence="13">
    <location>
        <position position="132"/>
    </location>
    <ligand>
        <name>Mg(2+)</name>
        <dbReference type="ChEBI" id="CHEBI:18420"/>
        <label>1</label>
    </ligand>
</feature>